<gene>
    <name evidence="1" type="ORF">AK88_05673</name>
</gene>
<accession>A0A0D9QCC8</accession>
<dbReference type="GeneID" id="24270987"/>
<dbReference type="RefSeq" id="XP_012338698.1">
    <property type="nucleotide sequence ID" value="XM_012483275.1"/>
</dbReference>
<dbReference type="OrthoDB" id="383264at2759"/>
<dbReference type="VEuPathDB" id="PlasmoDB:AK88_05673"/>
<proteinExistence type="predicted"/>
<dbReference type="AlphaFoldDB" id="A0A0D9QCC8"/>
<name>A0A0D9QCC8_PLAFR</name>
<reference evidence="1 2" key="1">
    <citation type="submission" date="2014-03" db="EMBL/GenBank/DDBJ databases">
        <title>The Genome Sequence of Plasmodium fragile nilgiri.</title>
        <authorList>
            <consortium name="The Broad Institute Genomics Platform"/>
            <consortium name="The Broad Institute Genome Sequencing Center for Infectious Disease"/>
            <person name="Neafsey D."/>
            <person name="Duraisingh M."/>
            <person name="Young S.K."/>
            <person name="Zeng Q."/>
            <person name="Gargeya S."/>
            <person name="Abouelleil A."/>
            <person name="Alvarado L."/>
            <person name="Chapman S.B."/>
            <person name="Gainer-Dewar J."/>
            <person name="Goldberg J."/>
            <person name="Griggs A."/>
            <person name="Gujja S."/>
            <person name="Hansen M."/>
            <person name="Howarth C."/>
            <person name="Imamovic A."/>
            <person name="Larimer J."/>
            <person name="Pearson M."/>
            <person name="Poon T.W."/>
            <person name="Priest M."/>
            <person name="Roberts A."/>
            <person name="Saif S."/>
            <person name="Shea T."/>
            <person name="Sykes S."/>
            <person name="Wortman J."/>
            <person name="Nusbaum C."/>
            <person name="Birren B."/>
        </authorList>
    </citation>
    <scope>NUCLEOTIDE SEQUENCE [LARGE SCALE GENOMIC DNA]</scope>
    <source>
        <strain evidence="2">nilgiri</strain>
    </source>
</reference>
<evidence type="ECO:0000313" key="2">
    <source>
        <dbReference type="Proteomes" id="UP000054561"/>
    </source>
</evidence>
<dbReference type="EMBL" id="KQ030451">
    <property type="protein sequence ID" value="KJP84695.1"/>
    <property type="molecule type" value="Genomic_DNA"/>
</dbReference>
<protein>
    <recommendedName>
        <fullName evidence="3">Schizont-infected cell agglutination C-terminal domain-containing protein</fullName>
    </recommendedName>
</protein>
<organism evidence="1 2">
    <name type="scientific">Plasmodium fragile</name>
    <dbReference type="NCBI Taxonomy" id="5857"/>
    <lineage>
        <taxon>Eukaryota</taxon>
        <taxon>Sar</taxon>
        <taxon>Alveolata</taxon>
        <taxon>Apicomplexa</taxon>
        <taxon>Aconoidasida</taxon>
        <taxon>Haemosporida</taxon>
        <taxon>Plasmodiidae</taxon>
        <taxon>Plasmodium</taxon>
        <taxon>Plasmodium (Plasmodium)</taxon>
    </lineage>
</organism>
<keyword evidence="2" id="KW-1185">Reference proteome</keyword>
<dbReference type="Proteomes" id="UP000054561">
    <property type="component" value="Unassembled WGS sequence"/>
</dbReference>
<sequence>MAANHDNGVYANRELGEAATLPMKNLDAWKEWVAKQHALMHIYGAEEWFKHLLEHIEEETVSDKGAVPRVEKHLEVEKVNTAQQMLRVRDLPRMQLHPQPYMHKRVTAKTWILILACVIEDCALECRLHDRELYVDALLQQL</sequence>
<evidence type="ECO:0000313" key="1">
    <source>
        <dbReference type="EMBL" id="KJP84695.1"/>
    </source>
</evidence>
<evidence type="ECO:0008006" key="3">
    <source>
        <dbReference type="Google" id="ProtNLM"/>
    </source>
</evidence>